<evidence type="ECO:0000313" key="2">
    <source>
        <dbReference type="EMBL" id="CUX48885.1"/>
    </source>
</evidence>
<dbReference type="Pfam" id="PF10617">
    <property type="entry name" value="DUF2474"/>
    <property type="match status" value="1"/>
</dbReference>
<keyword evidence="1" id="KW-0472">Membrane</keyword>
<dbReference type="AlphaFoldDB" id="A0A1S7R8U3"/>
<dbReference type="EMBL" id="FBWG01000032">
    <property type="protein sequence ID" value="CUX48885.1"/>
    <property type="molecule type" value="Genomic_DNA"/>
</dbReference>
<evidence type="ECO:0008006" key="4">
    <source>
        <dbReference type="Google" id="ProtNLM"/>
    </source>
</evidence>
<evidence type="ECO:0000256" key="1">
    <source>
        <dbReference type="SAM" id="Phobius"/>
    </source>
</evidence>
<reference evidence="2 3" key="1">
    <citation type="submission" date="2016-01" db="EMBL/GenBank/DDBJ databases">
        <authorList>
            <person name="Oliw E.H."/>
        </authorList>
    </citation>
    <scope>NUCLEOTIDE SEQUENCE [LARGE SCALE GENOMIC DNA]</scope>
    <source>
        <strain evidence="2 3">Zutra 3-1</strain>
    </source>
</reference>
<feature type="transmembrane region" description="Helical" evidence="1">
    <location>
        <begin position="14"/>
        <end position="35"/>
    </location>
</feature>
<protein>
    <recommendedName>
        <fullName evidence="4">DUF2474 domain-containing protein</fullName>
    </recommendedName>
</protein>
<name>A0A1S7R8U3_9HYPH</name>
<gene>
    <name evidence="2" type="ORF">AGR7C_Lc140054</name>
</gene>
<dbReference type="RefSeq" id="WP_080629550.1">
    <property type="nucleotide sequence ID" value="NZ_LT009749.1"/>
</dbReference>
<sequence>MPNPSPHTPLPKRLLWFAGIWLVSVLALTVLAYAIRLMIMLS</sequence>
<accession>A0A1S7R8U3</accession>
<evidence type="ECO:0000313" key="3">
    <source>
        <dbReference type="Proteomes" id="UP000191987"/>
    </source>
</evidence>
<keyword evidence="1" id="KW-1133">Transmembrane helix</keyword>
<proteinExistence type="predicted"/>
<dbReference type="Proteomes" id="UP000191987">
    <property type="component" value="Unassembled WGS sequence"/>
</dbReference>
<organism evidence="2 3">
    <name type="scientific">Agrobacterium deltaense Zutra 3/1</name>
    <dbReference type="NCBI Taxonomy" id="1183427"/>
    <lineage>
        <taxon>Bacteria</taxon>
        <taxon>Pseudomonadati</taxon>
        <taxon>Pseudomonadota</taxon>
        <taxon>Alphaproteobacteria</taxon>
        <taxon>Hyphomicrobiales</taxon>
        <taxon>Rhizobiaceae</taxon>
        <taxon>Rhizobium/Agrobacterium group</taxon>
        <taxon>Agrobacterium</taxon>
    </lineage>
</organism>
<dbReference type="InterPro" id="IPR018895">
    <property type="entry name" value="DUF2474"/>
</dbReference>
<keyword evidence="1" id="KW-0812">Transmembrane</keyword>